<organism evidence="1 2">
    <name type="scientific">Burkholderia pseudomallei (strain 1106a)</name>
    <dbReference type="NCBI Taxonomy" id="357348"/>
    <lineage>
        <taxon>Bacteria</taxon>
        <taxon>Pseudomonadati</taxon>
        <taxon>Pseudomonadota</taxon>
        <taxon>Betaproteobacteria</taxon>
        <taxon>Burkholderiales</taxon>
        <taxon>Burkholderiaceae</taxon>
        <taxon>Burkholderia</taxon>
        <taxon>pseudomallei group</taxon>
    </lineage>
</organism>
<accession>A3P901</accession>
<evidence type="ECO:0000313" key="2">
    <source>
        <dbReference type="Proteomes" id="UP000006738"/>
    </source>
</evidence>
<dbReference type="Proteomes" id="UP000006738">
    <property type="component" value="Chromosome II"/>
</dbReference>
<reference evidence="2" key="1">
    <citation type="submission" date="2007-02" db="EMBL/GenBank/DDBJ databases">
        <authorList>
            <person name="DeShazer D."/>
            <person name="Woods D.E."/>
            <person name="Nierman W.C."/>
        </authorList>
    </citation>
    <scope>NUCLEOTIDE SEQUENCE [LARGE SCALE GENOMIC DNA]</scope>
    <source>
        <strain evidence="2">1106a</strain>
    </source>
</reference>
<evidence type="ECO:0000313" key="1">
    <source>
        <dbReference type="EMBL" id="ABN92704.1"/>
    </source>
</evidence>
<gene>
    <name evidence="1" type="ordered locus">BURPS1106A_A2782</name>
</gene>
<protein>
    <submittedName>
        <fullName evidence="1">Uncharacterized protein</fullName>
    </submittedName>
</protein>
<dbReference type="AlphaFoldDB" id="A3P901"/>
<dbReference type="EMBL" id="CP000573">
    <property type="protein sequence ID" value="ABN92704.1"/>
    <property type="molecule type" value="Genomic_DNA"/>
</dbReference>
<name>A3P901_BURP0</name>
<dbReference type="HOGENOM" id="CLU_3059395_0_0_4"/>
<proteinExistence type="predicted"/>
<sequence length="53" mass="6746">MTIRRRPYGRWKRFQKSNKYSTREPICFFRFRIGIRFERNSAEWNRNGHRPIK</sequence>
<dbReference type="KEGG" id="bpl:BURPS1106A_A2782"/>